<organism evidence="4 5">
    <name type="scientific">Periophthalmus magnuspinnatus</name>
    <dbReference type="NCBI Taxonomy" id="409849"/>
    <lineage>
        <taxon>Eukaryota</taxon>
        <taxon>Metazoa</taxon>
        <taxon>Chordata</taxon>
        <taxon>Craniata</taxon>
        <taxon>Vertebrata</taxon>
        <taxon>Euteleostomi</taxon>
        <taxon>Actinopterygii</taxon>
        <taxon>Neopterygii</taxon>
        <taxon>Teleostei</taxon>
        <taxon>Neoteleostei</taxon>
        <taxon>Acanthomorphata</taxon>
        <taxon>Gobiaria</taxon>
        <taxon>Gobiiformes</taxon>
        <taxon>Gobioidei</taxon>
        <taxon>Gobiidae</taxon>
        <taxon>Oxudercinae</taxon>
        <taxon>Periophthalmus</taxon>
    </lineage>
</organism>
<dbReference type="Ensembl" id="ENSPMGT00000010371.1">
    <property type="protein sequence ID" value="ENSPMGP00000009725.1"/>
    <property type="gene ID" value="ENSPMGG00000008051.1"/>
</dbReference>
<feature type="region of interest" description="Disordered" evidence="3">
    <location>
        <begin position="1"/>
        <end position="73"/>
    </location>
</feature>
<evidence type="ECO:0000313" key="5">
    <source>
        <dbReference type="Proteomes" id="UP000261520"/>
    </source>
</evidence>
<feature type="compositionally biased region" description="Basic residues" evidence="3">
    <location>
        <begin position="1"/>
        <end position="15"/>
    </location>
</feature>
<dbReference type="STRING" id="409849.ENSPMGP00000009725"/>
<dbReference type="InterPro" id="IPR036834">
    <property type="entry name" value="Bcl-2-like_sf"/>
</dbReference>
<evidence type="ECO:0000256" key="1">
    <source>
        <dbReference type="ARBA" id="ARBA00022553"/>
    </source>
</evidence>
<reference evidence="4" key="2">
    <citation type="submission" date="2025-09" db="UniProtKB">
        <authorList>
            <consortium name="Ensembl"/>
        </authorList>
    </citation>
    <scope>IDENTIFICATION</scope>
</reference>
<protein>
    <submittedName>
        <fullName evidence="4">Uncharacterized protein</fullName>
    </submittedName>
</protein>
<name>A0A3B3ZYW4_9GOBI</name>
<evidence type="ECO:0000256" key="2">
    <source>
        <dbReference type="ARBA" id="ARBA00022703"/>
    </source>
</evidence>
<feature type="compositionally biased region" description="Basic and acidic residues" evidence="3">
    <location>
        <begin position="16"/>
        <end position="46"/>
    </location>
</feature>
<keyword evidence="5" id="KW-1185">Reference proteome</keyword>
<feature type="compositionally biased region" description="Pro residues" evidence="3">
    <location>
        <begin position="95"/>
        <end position="112"/>
    </location>
</feature>
<reference evidence="4" key="1">
    <citation type="submission" date="2025-08" db="UniProtKB">
        <authorList>
            <consortium name="Ensembl"/>
        </authorList>
    </citation>
    <scope>IDENTIFICATION</scope>
</reference>
<dbReference type="SUPFAM" id="SSF56854">
    <property type="entry name" value="Bcl-2 inhibitors of programmed cell death"/>
    <property type="match status" value="1"/>
</dbReference>
<sequence length="243" mass="27888">MSRKKIKRQLTRFFKRRLDKEKDKERDKERDKEKDKEKDKVKEREPCPPPPSTRPSTLPLGPPAAPENSPLFYEEVAERLEQIAYRSSTIKRPSPKPPIQKPPEQESPPRQPSPGMHGLTTARCTGAWSDIFIESDPFLRSSLSRLSYTSFAHLQDAVINDLRLCDVPTPPPDTSPTLRRIAVSMEVSRRIVTATGTQRMQGYAECYMENFAPWVKRQGGWVRIFSDLCYVVSSQKIFLELSV</sequence>
<keyword evidence="1" id="KW-0597">Phosphoprotein</keyword>
<accession>A0A3B3ZYW4</accession>
<evidence type="ECO:0000256" key="3">
    <source>
        <dbReference type="SAM" id="MobiDB-lite"/>
    </source>
</evidence>
<dbReference type="GO" id="GO:2001236">
    <property type="term" value="P:regulation of extrinsic apoptotic signaling pathway"/>
    <property type="evidence" value="ECO:0007669"/>
    <property type="project" value="TreeGrafter"/>
</dbReference>
<evidence type="ECO:0000313" key="4">
    <source>
        <dbReference type="Ensembl" id="ENSPMGP00000009725.1"/>
    </source>
</evidence>
<feature type="region of interest" description="Disordered" evidence="3">
    <location>
        <begin position="86"/>
        <end position="121"/>
    </location>
</feature>
<proteinExistence type="predicted"/>
<dbReference type="PANTHER" id="PTHR14965:SF2">
    <property type="entry name" value="BCL-2-LIKE PROTEIN 12"/>
    <property type="match status" value="1"/>
</dbReference>
<dbReference type="AlphaFoldDB" id="A0A3B3ZYW4"/>
<dbReference type="GO" id="GO:0006915">
    <property type="term" value="P:apoptotic process"/>
    <property type="evidence" value="ECO:0007669"/>
    <property type="project" value="UniProtKB-KW"/>
</dbReference>
<dbReference type="PANTHER" id="PTHR14965">
    <property type="entry name" value="SI:CH73-248E21.1"/>
    <property type="match status" value="1"/>
</dbReference>
<dbReference type="Proteomes" id="UP000261520">
    <property type="component" value="Unplaced"/>
</dbReference>
<keyword evidence="2" id="KW-0053">Apoptosis</keyword>